<dbReference type="InterPro" id="IPR035903">
    <property type="entry name" value="HesB-like_dom_sf"/>
</dbReference>
<dbReference type="PANTHER" id="PTHR43011">
    <property type="entry name" value="IRON-SULFUR CLUSTER ASSEMBLY 2 HOMOLOG, MITOCHONDRIAL"/>
    <property type="match status" value="1"/>
</dbReference>
<organism evidence="3 4">
    <name type="scientific">Thecamonas trahens ATCC 50062</name>
    <dbReference type="NCBI Taxonomy" id="461836"/>
    <lineage>
        <taxon>Eukaryota</taxon>
        <taxon>Apusozoa</taxon>
        <taxon>Apusomonadida</taxon>
        <taxon>Apusomonadidae</taxon>
        <taxon>Thecamonas</taxon>
    </lineage>
</organism>
<evidence type="ECO:0000313" key="4">
    <source>
        <dbReference type="Proteomes" id="UP000054408"/>
    </source>
</evidence>
<dbReference type="OMA" id="SPEACEG"/>
<reference evidence="3 4" key="1">
    <citation type="submission" date="2010-05" db="EMBL/GenBank/DDBJ databases">
        <title>The Genome Sequence of Thecamonas trahens ATCC 50062.</title>
        <authorList>
            <consortium name="The Broad Institute Genome Sequencing Platform"/>
            <person name="Russ C."/>
            <person name="Cuomo C."/>
            <person name="Shea T."/>
            <person name="Young S.K."/>
            <person name="Zeng Q."/>
            <person name="Koehrsen M."/>
            <person name="Haas B."/>
            <person name="Borodovsky M."/>
            <person name="Guigo R."/>
            <person name="Alvarado L."/>
            <person name="Berlin A."/>
            <person name="Bochicchio J."/>
            <person name="Borenstein D."/>
            <person name="Chapman S."/>
            <person name="Chen Z."/>
            <person name="Freedman E."/>
            <person name="Gellesch M."/>
            <person name="Goldberg J."/>
            <person name="Griggs A."/>
            <person name="Gujja S."/>
            <person name="Heilman E."/>
            <person name="Heiman D."/>
            <person name="Hepburn T."/>
            <person name="Howarth C."/>
            <person name="Jen D."/>
            <person name="Larson L."/>
            <person name="Mehta T."/>
            <person name="Park D."/>
            <person name="Pearson M."/>
            <person name="Roberts A."/>
            <person name="Saif S."/>
            <person name="Shenoy N."/>
            <person name="Sisk P."/>
            <person name="Stolte C."/>
            <person name="Sykes S."/>
            <person name="Thomson T."/>
            <person name="Walk T."/>
            <person name="White J."/>
            <person name="Yandava C."/>
            <person name="Burger G."/>
            <person name="Gray M.W."/>
            <person name="Holland P.W.H."/>
            <person name="King N."/>
            <person name="Lang F.B.F."/>
            <person name="Roger A.J."/>
            <person name="Ruiz-Trillo I."/>
            <person name="Lander E."/>
            <person name="Nusbaum C."/>
        </authorList>
    </citation>
    <scope>NUCLEOTIDE SEQUENCE [LARGE SCALE GENOMIC DNA]</scope>
    <source>
        <strain evidence="3 4">ATCC 50062</strain>
    </source>
</reference>
<dbReference type="GO" id="GO:0051539">
    <property type="term" value="F:4 iron, 4 sulfur cluster binding"/>
    <property type="evidence" value="ECO:0007669"/>
    <property type="project" value="TreeGrafter"/>
</dbReference>
<dbReference type="eggNOG" id="KOG1119">
    <property type="taxonomic scope" value="Eukaryota"/>
</dbReference>
<name>A0A0L0DJN1_THETB</name>
<dbReference type="GO" id="GO:0005506">
    <property type="term" value="F:iron ion binding"/>
    <property type="evidence" value="ECO:0007669"/>
    <property type="project" value="TreeGrafter"/>
</dbReference>
<dbReference type="EMBL" id="GL349436">
    <property type="protein sequence ID" value="KNC52316.1"/>
    <property type="molecule type" value="Genomic_DNA"/>
</dbReference>
<dbReference type="OrthoDB" id="1938621at2759"/>
<evidence type="ECO:0000313" key="3">
    <source>
        <dbReference type="EMBL" id="KNC52316.1"/>
    </source>
</evidence>
<dbReference type="STRING" id="461836.A0A0L0DJN1"/>
<evidence type="ECO:0000259" key="2">
    <source>
        <dbReference type="Pfam" id="PF01521"/>
    </source>
</evidence>
<dbReference type="GeneID" id="25560909"/>
<dbReference type="InterPro" id="IPR000361">
    <property type="entry name" value="ATAP_core_dom"/>
</dbReference>
<dbReference type="Proteomes" id="UP000054408">
    <property type="component" value="Unassembled WGS sequence"/>
</dbReference>
<dbReference type="Pfam" id="PF01521">
    <property type="entry name" value="Fe-S_biosyn"/>
    <property type="match status" value="1"/>
</dbReference>
<dbReference type="GO" id="GO:0016226">
    <property type="term" value="P:iron-sulfur cluster assembly"/>
    <property type="evidence" value="ECO:0007669"/>
    <property type="project" value="InterPro"/>
</dbReference>
<keyword evidence="4" id="KW-1185">Reference proteome</keyword>
<dbReference type="Gene3D" id="2.60.300.12">
    <property type="entry name" value="HesB-like domain"/>
    <property type="match status" value="1"/>
</dbReference>
<dbReference type="PANTHER" id="PTHR43011:SF1">
    <property type="entry name" value="IRON-SULFUR CLUSTER ASSEMBLY 2 HOMOLOG, MITOCHONDRIAL"/>
    <property type="match status" value="1"/>
</dbReference>
<accession>A0A0L0DJN1</accession>
<protein>
    <submittedName>
        <fullName evidence="3">HesB/YadR/YfhF</fullName>
    </submittedName>
</protein>
<dbReference type="SUPFAM" id="SSF89360">
    <property type="entry name" value="HesB-like domain"/>
    <property type="match status" value="1"/>
</dbReference>
<dbReference type="AlphaFoldDB" id="A0A0L0DJN1"/>
<dbReference type="InterPro" id="IPR016092">
    <property type="entry name" value="ATAP"/>
</dbReference>
<gene>
    <name evidence="3" type="ORF">AMSG_01148</name>
</gene>
<proteinExistence type="inferred from homology"/>
<dbReference type="NCBIfam" id="TIGR00049">
    <property type="entry name" value="iron-sulfur cluster assembly accessory protein"/>
    <property type="match status" value="1"/>
</dbReference>
<comment type="similarity">
    <text evidence="1">Belongs to the HesB/IscA family.</text>
</comment>
<sequence length="134" mass="14183">MLWRGHATQTPHVVVSDASAKAVKELVGQAIDEGGENGQAPVALRMGVAGGQGCHGFAYTFELTHDINDDDEVFEKDGAKVVVDAVSLSCLGKGSVLEHINTIRKKGFEVLNNNLADSECGCKVSFALKDEALL</sequence>
<feature type="domain" description="Core" evidence="2">
    <location>
        <begin position="34"/>
        <end position="123"/>
    </location>
</feature>
<evidence type="ECO:0000256" key="1">
    <source>
        <dbReference type="ARBA" id="ARBA00006718"/>
    </source>
</evidence>
<dbReference type="GO" id="GO:0051537">
    <property type="term" value="F:2 iron, 2 sulfur cluster binding"/>
    <property type="evidence" value="ECO:0007669"/>
    <property type="project" value="TreeGrafter"/>
</dbReference>
<dbReference type="RefSeq" id="XP_013762312.1">
    <property type="nucleotide sequence ID" value="XM_013906858.1"/>
</dbReference>
<dbReference type="GO" id="GO:0005739">
    <property type="term" value="C:mitochondrion"/>
    <property type="evidence" value="ECO:0007669"/>
    <property type="project" value="TreeGrafter"/>
</dbReference>